<dbReference type="EMBL" id="SNYI01000003">
    <property type="protein sequence ID" value="TDQ29273.1"/>
    <property type="molecule type" value="Genomic_DNA"/>
</dbReference>
<comment type="caution">
    <text evidence="2">The sequence shown here is derived from an EMBL/GenBank/DDBJ whole genome shotgun (WGS) entry which is preliminary data.</text>
</comment>
<protein>
    <submittedName>
        <fullName evidence="2">Uncharacterized protein</fullName>
    </submittedName>
</protein>
<feature type="signal peptide" evidence="1">
    <location>
        <begin position="1"/>
        <end position="19"/>
    </location>
</feature>
<dbReference type="Proteomes" id="UP000295468">
    <property type="component" value="Unassembled WGS sequence"/>
</dbReference>
<keyword evidence="1" id="KW-0732">Signal</keyword>
<dbReference type="RefSeq" id="WP_133644854.1">
    <property type="nucleotide sequence ID" value="NZ_SNYI01000003.1"/>
</dbReference>
<evidence type="ECO:0000313" key="3">
    <source>
        <dbReference type="Proteomes" id="UP000295468"/>
    </source>
</evidence>
<name>A0A4R6THC3_9FLAO</name>
<evidence type="ECO:0000313" key="2">
    <source>
        <dbReference type="EMBL" id="TDQ29273.1"/>
    </source>
</evidence>
<accession>A0A4R6THC3</accession>
<organism evidence="2 3">
    <name type="scientific">Zeaxanthinibacter enoshimensis</name>
    <dbReference type="NCBI Taxonomy" id="392009"/>
    <lineage>
        <taxon>Bacteria</taxon>
        <taxon>Pseudomonadati</taxon>
        <taxon>Bacteroidota</taxon>
        <taxon>Flavobacteriia</taxon>
        <taxon>Flavobacteriales</taxon>
        <taxon>Flavobacteriaceae</taxon>
        <taxon>Zeaxanthinibacter</taxon>
    </lineage>
</organism>
<reference evidence="2 3" key="1">
    <citation type="submission" date="2019-03" db="EMBL/GenBank/DDBJ databases">
        <title>Genomic Encyclopedia of Archaeal and Bacterial Type Strains, Phase II (KMG-II): from individual species to whole genera.</title>
        <authorList>
            <person name="Goeker M."/>
        </authorList>
    </citation>
    <scope>NUCLEOTIDE SEQUENCE [LARGE SCALE GENOMIC DNA]</scope>
    <source>
        <strain evidence="2 3">DSM 18435</strain>
    </source>
</reference>
<proteinExistence type="predicted"/>
<feature type="chain" id="PRO_5020927180" evidence="1">
    <location>
        <begin position="20"/>
        <end position="85"/>
    </location>
</feature>
<evidence type="ECO:0000256" key="1">
    <source>
        <dbReference type="SAM" id="SignalP"/>
    </source>
</evidence>
<dbReference type="AlphaFoldDB" id="A0A4R6THC3"/>
<sequence>MKALFTLTLILIFSANALAQNTDANEQLKADTVDTALFAGDKIGDDKKEIEADNGKTIARLYRSKNSLVKKELQFRTKRNSAKLS</sequence>
<gene>
    <name evidence="2" type="ORF">CLV82_2728</name>
</gene>
<dbReference type="OrthoDB" id="1179532at2"/>
<keyword evidence="3" id="KW-1185">Reference proteome</keyword>